<keyword evidence="18" id="KW-1185">Reference proteome</keyword>
<keyword evidence="11" id="KW-0539">Nucleus</keyword>
<keyword evidence="8" id="KW-0498">Mitosis</keyword>
<dbReference type="PROSITE" id="PS00383">
    <property type="entry name" value="TYR_PHOSPHATASE_1"/>
    <property type="match status" value="1"/>
</dbReference>
<evidence type="ECO:0000256" key="13">
    <source>
        <dbReference type="ARBA" id="ARBA00023306"/>
    </source>
</evidence>
<dbReference type="GO" id="GO:0005737">
    <property type="term" value="C:cytoplasm"/>
    <property type="evidence" value="ECO:0007669"/>
    <property type="project" value="UniProtKB-SubCell"/>
</dbReference>
<keyword evidence="12" id="KW-0469">Meiosis</keyword>
<dbReference type="EMBL" id="MU157825">
    <property type="protein sequence ID" value="KAF9534992.1"/>
    <property type="molecule type" value="Genomic_DNA"/>
</dbReference>
<dbReference type="PROSITE" id="PS50054">
    <property type="entry name" value="TYR_PHOSPHATASE_DUAL"/>
    <property type="match status" value="1"/>
</dbReference>
<evidence type="ECO:0000256" key="12">
    <source>
        <dbReference type="ARBA" id="ARBA00023254"/>
    </source>
</evidence>
<keyword evidence="13" id="KW-0131">Cell cycle</keyword>
<evidence type="ECO:0000256" key="1">
    <source>
        <dbReference type="ARBA" id="ARBA00004123"/>
    </source>
</evidence>
<dbReference type="OrthoDB" id="5632at2759"/>
<dbReference type="CDD" id="cd17657">
    <property type="entry name" value="CDC14_N"/>
    <property type="match status" value="1"/>
</dbReference>
<gene>
    <name evidence="17" type="ORF">CPB83DRAFT_803400</name>
</gene>
<evidence type="ECO:0000256" key="9">
    <source>
        <dbReference type="ARBA" id="ARBA00022801"/>
    </source>
</evidence>
<feature type="compositionally biased region" description="Polar residues" evidence="14">
    <location>
        <begin position="568"/>
        <end position="589"/>
    </location>
</feature>
<keyword evidence="10" id="KW-0904">Protein phosphatase</keyword>
<reference evidence="17" key="1">
    <citation type="submission" date="2020-11" db="EMBL/GenBank/DDBJ databases">
        <authorList>
            <consortium name="DOE Joint Genome Institute"/>
            <person name="Ahrendt S."/>
            <person name="Riley R."/>
            <person name="Andreopoulos W."/>
            <person name="Labutti K."/>
            <person name="Pangilinan J."/>
            <person name="Ruiz-Duenas F.J."/>
            <person name="Barrasa J.M."/>
            <person name="Sanchez-Garcia M."/>
            <person name="Camarero S."/>
            <person name="Miyauchi S."/>
            <person name="Serrano A."/>
            <person name="Linde D."/>
            <person name="Babiker R."/>
            <person name="Drula E."/>
            <person name="Ayuso-Fernandez I."/>
            <person name="Pacheco R."/>
            <person name="Padilla G."/>
            <person name="Ferreira P."/>
            <person name="Barriuso J."/>
            <person name="Kellner H."/>
            <person name="Castanera R."/>
            <person name="Alfaro M."/>
            <person name="Ramirez L."/>
            <person name="Pisabarro A.G."/>
            <person name="Kuo A."/>
            <person name="Tritt A."/>
            <person name="Lipzen A."/>
            <person name="He G."/>
            <person name="Yan M."/>
            <person name="Ng V."/>
            <person name="Cullen D."/>
            <person name="Martin F."/>
            <person name="Rosso M.-N."/>
            <person name="Henrissat B."/>
            <person name="Hibbett D."/>
            <person name="Martinez A.T."/>
            <person name="Grigoriev I.V."/>
        </authorList>
    </citation>
    <scope>NUCLEOTIDE SEQUENCE</scope>
    <source>
        <strain evidence="17">CBS 506.95</strain>
    </source>
</reference>
<dbReference type="Proteomes" id="UP000807306">
    <property type="component" value="Unassembled WGS sequence"/>
</dbReference>
<evidence type="ECO:0000256" key="7">
    <source>
        <dbReference type="ARBA" id="ARBA00022618"/>
    </source>
</evidence>
<keyword evidence="5" id="KW-0963">Cytoplasm</keyword>
<evidence type="ECO:0000256" key="10">
    <source>
        <dbReference type="ARBA" id="ARBA00022912"/>
    </source>
</evidence>
<dbReference type="InterPro" id="IPR000387">
    <property type="entry name" value="Tyr_Pase_dom"/>
</dbReference>
<dbReference type="GO" id="GO:0051321">
    <property type="term" value="P:meiotic cell cycle"/>
    <property type="evidence" value="ECO:0007669"/>
    <property type="project" value="UniProtKB-KW"/>
</dbReference>
<evidence type="ECO:0000256" key="6">
    <source>
        <dbReference type="ARBA" id="ARBA00022553"/>
    </source>
</evidence>
<feature type="compositionally biased region" description="Low complexity" evidence="14">
    <location>
        <begin position="636"/>
        <end position="648"/>
    </location>
</feature>
<dbReference type="GO" id="GO:0051301">
    <property type="term" value="P:cell division"/>
    <property type="evidence" value="ECO:0007669"/>
    <property type="project" value="UniProtKB-KW"/>
</dbReference>
<dbReference type="GO" id="GO:0033554">
    <property type="term" value="P:cellular response to stress"/>
    <property type="evidence" value="ECO:0007669"/>
    <property type="project" value="UniProtKB-ARBA"/>
</dbReference>
<sequence>MVPKCEPLCHFSDRLYFTAFQHPPPKPEVLNRLAADPANNPRLRSQGRAGPSSTADDIANYYYFTIDDQLVYLSFFQDWGPLNLAMVYKACILIHELLEDKDLENYRLVLYSSDDPRRKANAALLMALYVMIVQRRAPWEAFHPIAEVEFMPFRDAGRGPSDFNLNIQDCLWGIWKAMQNGLCDMNEFDVDDYEYYEKVENGDWNWLTPHFIAFASPVDTNWIKQQKEARDPKATCGSSPLSSSTSSNHALQRKLPTPFTNCLDYFEKRNIKLVVRLNTELYDRETFHDRGIDHMELYFDDGTNPTDEIVRTFIDTADRVVEGGGVVAVHCKAGLGRTGTLIGAYLIWKYGFTANEAIAFMRIVRPGSVVGPQQQYMYLKQLEWTKWAAVDEIKRSDATTSRSLPIAPLTTTIVTPATPPAESSEEESNAMQTTPTRAAIPLPPVTPSRHVAAAAAKANDIEPPGQPRKTPLAKRVAIELDEDEEEGDTLPELGSAPPAKKVKMAPTTKGGVPTSAPANTRVTRSSAVKKAVAVPAPPESPVKGSSRQAPNRIPRLAATRPPAAGRAQTLQAPQDPQTTTIRTRSQRNIPPTPSRLPTLAHKRTQSSATSLTDVANVKSGLQKTDAWVNNNAAAVVAPASKSSRPGLRSVRRRRSSFSSADIVA</sequence>
<proteinExistence type="inferred from homology"/>
<comment type="caution">
    <text evidence="17">The sequence shown here is derived from an EMBL/GenBank/DDBJ whole genome shotgun (WGS) entry which is preliminary data.</text>
</comment>
<dbReference type="SUPFAM" id="SSF52799">
    <property type="entry name" value="(Phosphotyrosine protein) phosphatases II"/>
    <property type="match status" value="2"/>
</dbReference>
<comment type="subcellular location">
    <subcellularLocation>
        <location evidence="2">Cytoplasm</location>
    </subcellularLocation>
    <subcellularLocation>
        <location evidence="1">Nucleus</location>
    </subcellularLocation>
</comment>
<dbReference type="InterPro" id="IPR020422">
    <property type="entry name" value="TYR_PHOSPHATASE_DUAL_dom"/>
</dbReference>
<comment type="similarity">
    <text evidence="3">Belongs to the protein-tyrosine phosphatase family. Non-receptor class CDC14 subfamily.</text>
</comment>
<dbReference type="GO" id="GO:0007096">
    <property type="term" value="P:regulation of exit from mitosis"/>
    <property type="evidence" value="ECO:0007669"/>
    <property type="project" value="UniProtKB-ARBA"/>
</dbReference>
<dbReference type="Gene3D" id="3.90.190.10">
    <property type="entry name" value="Protein tyrosine phosphatase superfamily"/>
    <property type="match status" value="2"/>
</dbReference>
<dbReference type="GO" id="GO:0004725">
    <property type="term" value="F:protein tyrosine phosphatase activity"/>
    <property type="evidence" value="ECO:0007669"/>
    <property type="project" value="UniProtKB-EC"/>
</dbReference>
<feature type="domain" description="Tyrosine specific protein phosphatases" evidence="16">
    <location>
        <begin position="311"/>
        <end position="376"/>
    </location>
</feature>
<keyword evidence="9" id="KW-0378">Hydrolase</keyword>
<evidence type="ECO:0000256" key="14">
    <source>
        <dbReference type="SAM" id="MobiDB-lite"/>
    </source>
</evidence>
<feature type="compositionally biased region" description="Low complexity" evidence="14">
    <location>
        <begin position="238"/>
        <end position="247"/>
    </location>
</feature>
<evidence type="ECO:0000256" key="8">
    <source>
        <dbReference type="ARBA" id="ARBA00022776"/>
    </source>
</evidence>
<dbReference type="InterPro" id="IPR050561">
    <property type="entry name" value="PTP"/>
</dbReference>
<evidence type="ECO:0000256" key="4">
    <source>
        <dbReference type="ARBA" id="ARBA00013064"/>
    </source>
</evidence>
<feature type="region of interest" description="Disordered" evidence="14">
    <location>
        <begin position="226"/>
        <end position="250"/>
    </location>
</feature>
<dbReference type="InterPro" id="IPR016130">
    <property type="entry name" value="Tyr_Pase_AS"/>
</dbReference>
<feature type="domain" description="Tyrosine-protein phosphatase" evidence="15">
    <location>
        <begin position="242"/>
        <end position="390"/>
    </location>
</feature>
<feature type="region of interest" description="Disordered" evidence="14">
    <location>
        <begin position="636"/>
        <end position="664"/>
    </location>
</feature>
<evidence type="ECO:0000313" key="17">
    <source>
        <dbReference type="EMBL" id="KAF9534992.1"/>
    </source>
</evidence>
<evidence type="ECO:0000313" key="18">
    <source>
        <dbReference type="Proteomes" id="UP000807306"/>
    </source>
</evidence>
<dbReference type="GO" id="GO:0000278">
    <property type="term" value="P:mitotic cell cycle"/>
    <property type="evidence" value="ECO:0007669"/>
    <property type="project" value="UniProtKB-ARBA"/>
</dbReference>
<evidence type="ECO:0000259" key="16">
    <source>
        <dbReference type="PROSITE" id="PS50056"/>
    </source>
</evidence>
<dbReference type="InterPro" id="IPR029021">
    <property type="entry name" value="Prot-tyrosine_phosphatase-like"/>
</dbReference>
<dbReference type="PROSITE" id="PS50056">
    <property type="entry name" value="TYR_PHOSPHATASE_2"/>
    <property type="match status" value="1"/>
</dbReference>
<evidence type="ECO:0000256" key="2">
    <source>
        <dbReference type="ARBA" id="ARBA00004496"/>
    </source>
</evidence>
<dbReference type="FunFam" id="3.90.190.10:FF:000038">
    <property type="entry name" value="Tyrosine-protein phosphatase CDC14"/>
    <property type="match status" value="1"/>
</dbReference>
<dbReference type="GO" id="GO:0005730">
    <property type="term" value="C:nucleolus"/>
    <property type="evidence" value="ECO:0007669"/>
    <property type="project" value="UniProtKB-ARBA"/>
</dbReference>
<protein>
    <recommendedName>
        <fullName evidence="4">protein-tyrosine-phosphatase</fullName>
        <ecNumber evidence="4">3.1.3.48</ecNumber>
    </recommendedName>
</protein>
<dbReference type="InterPro" id="IPR044506">
    <property type="entry name" value="CDC14_C"/>
</dbReference>
<evidence type="ECO:0000256" key="5">
    <source>
        <dbReference type="ARBA" id="ARBA00022490"/>
    </source>
</evidence>
<dbReference type="GO" id="GO:0005816">
    <property type="term" value="C:spindle pole body"/>
    <property type="evidence" value="ECO:0007669"/>
    <property type="project" value="UniProtKB-ARBA"/>
</dbReference>
<name>A0A9P6JV35_9AGAR</name>
<dbReference type="PANTHER" id="PTHR23339">
    <property type="entry name" value="TYROSINE SPECIFIC PROTEIN PHOSPHATASE AND DUAL SPECIFICITY PROTEIN PHOSPHATASE"/>
    <property type="match status" value="1"/>
</dbReference>
<dbReference type="EC" id="3.1.3.48" evidence="4"/>
<dbReference type="GO" id="GO:0032954">
    <property type="term" value="P:regulation of cytokinetic process"/>
    <property type="evidence" value="ECO:0007669"/>
    <property type="project" value="UniProtKB-ARBA"/>
</dbReference>
<feature type="region of interest" description="Disordered" evidence="14">
    <location>
        <begin position="482"/>
        <end position="611"/>
    </location>
</feature>
<dbReference type="AlphaFoldDB" id="A0A9P6JV35"/>
<dbReference type="CDD" id="cd14499">
    <property type="entry name" value="CDC14_C"/>
    <property type="match status" value="1"/>
</dbReference>
<dbReference type="Pfam" id="PF22785">
    <property type="entry name" value="Tc-R-P"/>
    <property type="match status" value="1"/>
</dbReference>
<dbReference type="InterPro" id="IPR029260">
    <property type="entry name" value="DSPn"/>
</dbReference>
<keyword evidence="7" id="KW-0132">Cell division</keyword>
<dbReference type="SMART" id="SM00195">
    <property type="entry name" value="DSPc"/>
    <property type="match status" value="1"/>
</dbReference>
<evidence type="ECO:0000259" key="15">
    <source>
        <dbReference type="PROSITE" id="PS50054"/>
    </source>
</evidence>
<evidence type="ECO:0000256" key="11">
    <source>
        <dbReference type="ARBA" id="ARBA00023242"/>
    </source>
</evidence>
<evidence type="ECO:0000256" key="3">
    <source>
        <dbReference type="ARBA" id="ARBA00007315"/>
    </source>
</evidence>
<dbReference type="Pfam" id="PF14671">
    <property type="entry name" value="DSPn"/>
    <property type="match status" value="1"/>
</dbReference>
<feature type="compositionally biased region" description="Low complexity" evidence="14">
    <location>
        <begin position="525"/>
        <end position="534"/>
    </location>
</feature>
<accession>A0A9P6JV35</accession>
<organism evidence="17 18">
    <name type="scientific">Crepidotus variabilis</name>
    <dbReference type="NCBI Taxonomy" id="179855"/>
    <lineage>
        <taxon>Eukaryota</taxon>
        <taxon>Fungi</taxon>
        <taxon>Dikarya</taxon>
        <taxon>Basidiomycota</taxon>
        <taxon>Agaricomycotina</taxon>
        <taxon>Agaricomycetes</taxon>
        <taxon>Agaricomycetidae</taxon>
        <taxon>Agaricales</taxon>
        <taxon>Agaricineae</taxon>
        <taxon>Crepidotaceae</taxon>
        <taxon>Crepidotus</taxon>
    </lineage>
</organism>
<keyword evidence="6" id="KW-0597">Phosphoprotein</keyword>